<dbReference type="AlphaFoldDB" id="A0A5E7HF26"/>
<feature type="domain" description="Glycosyltransferase 2-like" evidence="2">
    <location>
        <begin position="28"/>
        <end position="133"/>
    </location>
</feature>
<dbReference type="CDD" id="cd04196">
    <property type="entry name" value="GT_2_like_d"/>
    <property type="match status" value="1"/>
</dbReference>
<proteinExistence type="predicted"/>
<evidence type="ECO:0000313" key="3">
    <source>
        <dbReference type="EMBL" id="VVO61946.1"/>
    </source>
</evidence>
<sequence>MNTLPDHSSNPLGNQSDVEALSSVKVAILLCTYNGAEFLGEQLQSFIRQTHKNWVIYASDDGSNDNTLDILKTLQKKVGEDRLFILNGPRQGFAKNFLSLIKNKSITADYFAFSDQDDIWFEDKLERSIARLNFATNTPALYCSRTRLVSADKHILGFSPLFSAPPHFCNALVQSIAGANTMLINAQARALLTQTPENAVIVAHDWLTYLLVTGCGGVVIYDPIPTLDYRQHSGNLIGANAGLRDQLVRISKMCSGRFSEWSNQNLLVLDSFKQKLAPDSRLALDRFKTARQSPFFQRLRLMKKAGVYRQTARGNVSLFVATCLNSI</sequence>
<dbReference type="PANTHER" id="PTHR22916:SF3">
    <property type="entry name" value="UDP-GLCNAC:BETAGAL BETA-1,3-N-ACETYLGLUCOSAMINYLTRANSFERASE-LIKE PROTEIN 1"/>
    <property type="match status" value="1"/>
</dbReference>
<protein>
    <recommendedName>
        <fullName evidence="2">Glycosyltransferase 2-like domain-containing protein</fullName>
    </recommendedName>
</protein>
<keyword evidence="1" id="KW-1003">Cell membrane</keyword>
<reference evidence="3 4" key="1">
    <citation type="submission" date="2019-09" db="EMBL/GenBank/DDBJ databases">
        <authorList>
            <person name="Chandra G."/>
            <person name="Truman W A."/>
        </authorList>
    </citation>
    <scope>NUCLEOTIDE SEQUENCE [LARGE SCALE GENOMIC DNA]</scope>
    <source>
        <strain evidence="3">PS862</strain>
    </source>
</reference>
<dbReference type="Gene3D" id="3.90.550.10">
    <property type="entry name" value="Spore Coat Polysaccharide Biosynthesis Protein SpsA, Chain A"/>
    <property type="match status" value="1"/>
</dbReference>
<name>A0A5E7HF26_PSEFL</name>
<accession>A0A5E7HF26</accession>
<dbReference type="EMBL" id="CABVII010000003">
    <property type="protein sequence ID" value="VVO61946.1"/>
    <property type="molecule type" value="Genomic_DNA"/>
</dbReference>
<dbReference type="SUPFAM" id="SSF53448">
    <property type="entry name" value="Nucleotide-diphospho-sugar transferases"/>
    <property type="match status" value="1"/>
</dbReference>
<dbReference type="Proteomes" id="UP000385207">
    <property type="component" value="Unassembled WGS sequence"/>
</dbReference>
<keyword evidence="1" id="KW-0472">Membrane</keyword>
<dbReference type="Pfam" id="PF00535">
    <property type="entry name" value="Glycos_transf_2"/>
    <property type="match status" value="1"/>
</dbReference>
<dbReference type="InterPro" id="IPR001173">
    <property type="entry name" value="Glyco_trans_2-like"/>
</dbReference>
<dbReference type="OrthoDB" id="9802649at2"/>
<evidence type="ECO:0000313" key="4">
    <source>
        <dbReference type="Proteomes" id="UP000385207"/>
    </source>
</evidence>
<evidence type="ECO:0000256" key="1">
    <source>
        <dbReference type="ARBA" id="ARBA00022519"/>
    </source>
</evidence>
<dbReference type="GO" id="GO:0016758">
    <property type="term" value="F:hexosyltransferase activity"/>
    <property type="evidence" value="ECO:0007669"/>
    <property type="project" value="UniProtKB-ARBA"/>
</dbReference>
<organism evidence="3 4">
    <name type="scientific">Pseudomonas fluorescens</name>
    <dbReference type="NCBI Taxonomy" id="294"/>
    <lineage>
        <taxon>Bacteria</taxon>
        <taxon>Pseudomonadati</taxon>
        <taxon>Pseudomonadota</taxon>
        <taxon>Gammaproteobacteria</taxon>
        <taxon>Pseudomonadales</taxon>
        <taxon>Pseudomonadaceae</taxon>
        <taxon>Pseudomonas</taxon>
    </lineage>
</organism>
<dbReference type="InterPro" id="IPR029044">
    <property type="entry name" value="Nucleotide-diphossugar_trans"/>
</dbReference>
<keyword evidence="1" id="KW-0997">Cell inner membrane</keyword>
<dbReference type="PANTHER" id="PTHR22916">
    <property type="entry name" value="GLYCOSYLTRANSFERASE"/>
    <property type="match status" value="1"/>
</dbReference>
<gene>
    <name evidence="3" type="ORF">PS862_00865</name>
</gene>
<evidence type="ECO:0000259" key="2">
    <source>
        <dbReference type="Pfam" id="PF00535"/>
    </source>
</evidence>
<dbReference type="RefSeq" id="WP_150783293.1">
    <property type="nucleotide sequence ID" value="NZ_CABVII010000003.1"/>
</dbReference>